<keyword evidence="2" id="KW-0418">Kinase</keyword>
<gene>
    <name evidence="2" type="ORF">MFFC18_44550</name>
</gene>
<evidence type="ECO:0000313" key="2">
    <source>
        <dbReference type="EMBL" id="QEG24535.1"/>
    </source>
</evidence>
<dbReference type="InterPro" id="IPR016064">
    <property type="entry name" value="NAD/diacylglycerol_kinase_sf"/>
</dbReference>
<dbReference type="OrthoDB" id="1889537at2"/>
<dbReference type="KEGG" id="mff:MFFC18_44550"/>
<protein>
    <submittedName>
        <fullName evidence="2">Inorganic polyphosphate/ATP-NAD kinase</fullName>
    </submittedName>
</protein>
<dbReference type="SUPFAM" id="SSF111331">
    <property type="entry name" value="NAD kinase/diacylglycerol kinase-like"/>
    <property type="match status" value="1"/>
</dbReference>
<sequence>MQTLPIIAVVTRETRMENLKKRWVTTSNVKFQMQQAASHEEHRLKRKRRKSMSSMSEDNFDLMIAAASDALSDEDELREEDQIYDETLKSLLYEIDLGYPIKEIDRSFISNFDFQRCVAVIVFGQDGLVANVAKYVGDVPIIGVNPDPSRNDGILLPFEVKHSRNVLQRTIEQKSKTRDVTLGEVTTNNGQRMLAFNDFFMGCKTHTSARYTLEQNLATESQSSSGMIVSTGAGSTGWMSSVLNMAGQIGRMLDRSSTPERLIHRMDWSDRHLMWAVREPFISRHSSASMIGGLLDEGEELVVGSQMDGNGVIFSDGVEKDFIEFNSGSIAAFRVASQKAHLVVN</sequence>
<dbReference type="Gene3D" id="3.40.50.10330">
    <property type="entry name" value="Probable inorganic polyphosphate/atp-NAD kinase, domain 1"/>
    <property type="match status" value="1"/>
</dbReference>
<dbReference type="GO" id="GO:0003951">
    <property type="term" value="F:NAD+ kinase activity"/>
    <property type="evidence" value="ECO:0007669"/>
    <property type="project" value="InterPro"/>
</dbReference>
<evidence type="ECO:0000313" key="3">
    <source>
        <dbReference type="Proteomes" id="UP000322214"/>
    </source>
</evidence>
<reference evidence="2 3" key="1">
    <citation type="submission" date="2019-08" db="EMBL/GenBank/DDBJ databases">
        <title>Deep-cultivation of Planctomycetes and their phenomic and genomic characterization uncovers novel biology.</title>
        <authorList>
            <person name="Wiegand S."/>
            <person name="Jogler M."/>
            <person name="Boedeker C."/>
            <person name="Pinto D."/>
            <person name="Vollmers J."/>
            <person name="Rivas-Marin E."/>
            <person name="Kohn T."/>
            <person name="Peeters S.H."/>
            <person name="Heuer A."/>
            <person name="Rast P."/>
            <person name="Oberbeckmann S."/>
            <person name="Bunk B."/>
            <person name="Jeske O."/>
            <person name="Meyerdierks A."/>
            <person name="Storesund J.E."/>
            <person name="Kallscheuer N."/>
            <person name="Luecker S."/>
            <person name="Lage O.M."/>
            <person name="Pohl T."/>
            <person name="Merkel B.J."/>
            <person name="Hornburger P."/>
            <person name="Mueller R.-W."/>
            <person name="Bruemmer F."/>
            <person name="Labrenz M."/>
            <person name="Spormann A.M."/>
            <person name="Op den Camp H."/>
            <person name="Overmann J."/>
            <person name="Amann R."/>
            <person name="Jetten M.S.M."/>
            <person name="Mascher T."/>
            <person name="Medema M.H."/>
            <person name="Devos D.P."/>
            <person name="Kaster A.-K."/>
            <person name="Ovreas L."/>
            <person name="Rohde M."/>
            <person name="Galperin M.Y."/>
            <person name="Jogler C."/>
        </authorList>
    </citation>
    <scope>NUCLEOTIDE SEQUENCE [LARGE SCALE GENOMIC DNA]</scope>
    <source>
        <strain evidence="2 3">FC18</strain>
    </source>
</reference>
<dbReference type="RefSeq" id="WP_084417009.1">
    <property type="nucleotide sequence ID" value="NZ_CP042912.1"/>
</dbReference>
<proteinExistence type="predicted"/>
<dbReference type="Gene3D" id="2.60.200.30">
    <property type="entry name" value="Probable inorganic polyphosphate/atp-NAD kinase, domain 2"/>
    <property type="match status" value="1"/>
</dbReference>
<organism evidence="2 3">
    <name type="scientific">Mariniblastus fucicola</name>
    <dbReference type="NCBI Taxonomy" id="980251"/>
    <lineage>
        <taxon>Bacteria</taxon>
        <taxon>Pseudomonadati</taxon>
        <taxon>Planctomycetota</taxon>
        <taxon>Planctomycetia</taxon>
        <taxon>Pirellulales</taxon>
        <taxon>Pirellulaceae</taxon>
        <taxon>Mariniblastus</taxon>
    </lineage>
</organism>
<evidence type="ECO:0000256" key="1">
    <source>
        <dbReference type="SAM" id="MobiDB-lite"/>
    </source>
</evidence>
<dbReference type="InterPro" id="IPR017438">
    <property type="entry name" value="ATP-NAD_kinase_N"/>
</dbReference>
<dbReference type="Proteomes" id="UP000322214">
    <property type="component" value="Chromosome"/>
</dbReference>
<dbReference type="AlphaFoldDB" id="A0A5B9PH11"/>
<accession>A0A5B9PH11</accession>
<dbReference type="STRING" id="980251.GCA_001642875_01114"/>
<dbReference type="InterPro" id="IPR017437">
    <property type="entry name" value="ATP-NAD_kinase_PpnK-typ_C"/>
</dbReference>
<dbReference type="GO" id="GO:0019674">
    <property type="term" value="P:NAD+ metabolic process"/>
    <property type="evidence" value="ECO:0007669"/>
    <property type="project" value="InterPro"/>
</dbReference>
<dbReference type="EMBL" id="CP042912">
    <property type="protein sequence ID" value="QEG24535.1"/>
    <property type="molecule type" value="Genomic_DNA"/>
</dbReference>
<keyword evidence="2" id="KW-0808">Transferase</keyword>
<keyword evidence="3" id="KW-1185">Reference proteome</keyword>
<feature type="region of interest" description="Disordered" evidence="1">
    <location>
        <begin position="35"/>
        <end position="55"/>
    </location>
</feature>
<name>A0A5B9PH11_9BACT</name>